<organism evidence="2 3">
    <name type="scientific">Triticum urartu</name>
    <name type="common">Red wild einkorn</name>
    <name type="synonym">Crithodium urartu</name>
    <dbReference type="NCBI Taxonomy" id="4572"/>
    <lineage>
        <taxon>Eukaryota</taxon>
        <taxon>Viridiplantae</taxon>
        <taxon>Streptophyta</taxon>
        <taxon>Embryophyta</taxon>
        <taxon>Tracheophyta</taxon>
        <taxon>Spermatophyta</taxon>
        <taxon>Magnoliopsida</taxon>
        <taxon>Liliopsida</taxon>
        <taxon>Poales</taxon>
        <taxon>Poaceae</taxon>
        <taxon>BOP clade</taxon>
        <taxon>Pooideae</taxon>
        <taxon>Triticodae</taxon>
        <taxon>Triticeae</taxon>
        <taxon>Triticinae</taxon>
        <taxon>Triticum</taxon>
    </lineage>
</organism>
<sequence length="68" mass="7839">MFMVWRWNSVHDCSVIPIIFTFLAAMLAIRTQGDVQLMLLATLIQLTCELSNFGLLFPLLKTNKYFSL</sequence>
<feature type="transmembrane region" description="Helical" evidence="1">
    <location>
        <begin position="12"/>
        <end position="29"/>
    </location>
</feature>
<keyword evidence="1" id="KW-1133">Transmembrane helix</keyword>
<evidence type="ECO:0000313" key="2">
    <source>
        <dbReference type="EnsemblPlants" id="TuG1812G0700005698.01.T02.cds455619"/>
    </source>
</evidence>
<protein>
    <submittedName>
        <fullName evidence="2">Uncharacterized protein</fullName>
    </submittedName>
</protein>
<evidence type="ECO:0000256" key="1">
    <source>
        <dbReference type="SAM" id="Phobius"/>
    </source>
</evidence>
<reference evidence="3" key="1">
    <citation type="journal article" date="2013" name="Nature">
        <title>Draft genome of the wheat A-genome progenitor Triticum urartu.</title>
        <authorList>
            <person name="Ling H.Q."/>
            <person name="Zhao S."/>
            <person name="Liu D."/>
            <person name="Wang J."/>
            <person name="Sun H."/>
            <person name="Zhang C."/>
            <person name="Fan H."/>
            <person name="Li D."/>
            <person name="Dong L."/>
            <person name="Tao Y."/>
            <person name="Gao C."/>
            <person name="Wu H."/>
            <person name="Li Y."/>
            <person name="Cui Y."/>
            <person name="Guo X."/>
            <person name="Zheng S."/>
            <person name="Wang B."/>
            <person name="Yu K."/>
            <person name="Liang Q."/>
            <person name="Yang W."/>
            <person name="Lou X."/>
            <person name="Chen J."/>
            <person name="Feng M."/>
            <person name="Jian J."/>
            <person name="Zhang X."/>
            <person name="Luo G."/>
            <person name="Jiang Y."/>
            <person name="Liu J."/>
            <person name="Wang Z."/>
            <person name="Sha Y."/>
            <person name="Zhang B."/>
            <person name="Wu H."/>
            <person name="Tang D."/>
            <person name="Shen Q."/>
            <person name="Xue P."/>
            <person name="Zou S."/>
            <person name="Wang X."/>
            <person name="Liu X."/>
            <person name="Wang F."/>
            <person name="Yang Y."/>
            <person name="An X."/>
            <person name="Dong Z."/>
            <person name="Zhang K."/>
            <person name="Zhang X."/>
            <person name="Luo M.C."/>
            <person name="Dvorak J."/>
            <person name="Tong Y."/>
            <person name="Wang J."/>
            <person name="Yang H."/>
            <person name="Li Z."/>
            <person name="Wang D."/>
            <person name="Zhang A."/>
            <person name="Wang J."/>
        </authorList>
    </citation>
    <scope>NUCLEOTIDE SEQUENCE</scope>
    <source>
        <strain evidence="3">cv. G1812</strain>
    </source>
</reference>
<keyword evidence="3" id="KW-1185">Reference proteome</keyword>
<feature type="transmembrane region" description="Helical" evidence="1">
    <location>
        <begin position="35"/>
        <end position="60"/>
    </location>
</feature>
<dbReference type="EnsemblPlants" id="TuG1812G0700005698.01.T02">
    <property type="protein sequence ID" value="TuG1812G0700005698.01.T02.cds455619"/>
    <property type="gene ID" value="TuG1812G0700005698.01"/>
</dbReference>
<dbReference type="AlphaFoldDB" id="A0A8R7V8H8"/>
<gene>
    <name evidence="2" type="primary">LOC125521688</name>
</gene>
<accession>A0A8R7V8H8</accession>
<proteinExistence type="predicted"/>
<dbReference type="Proteomes" id="UP000015106">
    <property type="component" value="Chromosome 7"/>
</dbReference>
<reference evidence="2" key="3">
    <citation type="submission" date="2022-06" db="UniProtKB">
        <authorList>
            <consortium name="EnsemblPlants"/>
        </authorList>
    </citation>
    <scope>IDENTIFICATION</scope>
</reference>
<keyword evidence="1" id="KW-0812">Transmembrane</keyword>
<reference evidence="2" key="2">
    <citation type="submission" date="2018-03" db="EMBL/GenBank/DDBJ databases">
        <title>The Triticum urartu genome reveals the dynamic nature of wheat genome evolution.</title>
        <authorList>
            <person name="Ling H."/>
            <person name="Ma B."/>
            <person name="Shi X."/>
            <person name="Liu H."/>
            <person name="Dong L."/>
            <person name="Sun H."/>
            <person name="Cao Y."/>
            <person name="Gao Q."/>
            <person name="Zheng S."/>
            <person name="Li Y."/>
            <person name="Yu Y."/>
            <person name="Du H."/>
            <person name="Qi M."/>
            <person name="Li Y."/>
            <person name="Yu H."/>
            <person name="Cui Y."/>
            <person name="Wang N."/>
            <person name="Chen C."/>
            <person name="Wu H."/>
            <person name="Zhao Y."/>
            <person name="Zhang J."/>
            <person name="Li Y."/>
            <person name="Zhou W."/>
            <person name="Zhang B."/>
            <person name="Hu W."/>
            <person name="Eijk M."/>
            <person name="Tang J."/>
            <person name="Witsenboer H."/>
            <person name="Zhao S."/>
            <person name="Li Z."/>
            <person name="Zhang A."/>
            <person name="Wang D."/>
            <person name="Liang C."/>
        </authorList>
    </citation>
    <scope>NUCLEOTIDE SEQUENCE [LARGE SCALE GENOMIC DNA]</scope>
    <source>
        <strain evidence="2">cv. G1812</strain>
    </source>
</reference>
<dbReference type="Gramene" id="TuG1812G0700005698.01.T02">
    <property type="protein sequence ID" value="TuG1812G0700005698.01.T02.cds455619"/>
    <property type="gene ID" value="TuG1812G0700005698.01"/>
</dbReference>
<keyword evidence="1" id="KW-0472">Membrane</keyword>
<evidence type="ECO:0000313" key="3">
    <source>
        <dbReference type="Proteomes" id="UP000015106"/>
    </source>
</evidence>
<name>A0A8R7V8H8_TRIUA</name>